<feature type="transmembrane region" description="Helical" evidence="6">
    <location>
        <begin position="67"/>
        <end position="87"/>
    </location>
</feature>
<feature type="transmembrane region" description="Helical" evidence="6">
    <location>
        <begin position="129"/>
        <end position="155"/>
    </location>
</feature>
<dbReference type="Proteomes" id="UP000644548">
    <property type="component" value="Unassembled WGS sequence"/>
</dbReference>
<dbReference type="Gene3D" id="1.20.120.1780">
    <property type="entry name" value="UbiA prenyltransferase"/>
    <property type="match status" value="1"/>
</dbReference>
<evidence type="ECO:0000256" key="2">
    <source>
        <dbReference type="ARBA" id="ARBA00022692"/>
    </source>
</evidence>
<dbReference type="Pfam" id="PF01040">
    <property type="entry name" value="UbiA"/>
    <property type="match status" value="1"/>
</dbReference>
<comment type="subcellular location">
    <subcellularLocation>
        <location evidence="1">Membrane</location>
        <topology evidence="1">Multi-pass membrane protein</topology>
    </subcellularLocation>
</comment>
<dbReference type="InterPro" id="IPR000537">
    <property type="entry name" value="UbiA_prenyltransferase"/>
</dbReference>
<dbReference type="EMBL" id="BMQN01000001">
    <property type="protein sequence ID" value="GGR81803.1"/>
    <property type="molecule type" value="Genomic_DNA"/>
</dbReference>
<dbReference type="Gene3D" id="1.10.357.140">
    <property type="entry name" value="UbiA prenyltransferase"/>
    <property type="match status" value="1"/>
</dbReference>
<keyword evidence="4 6" id="KW-0472">Membrane</keyword>
<gene>
    <name evidence="7" type="primary">ubiA</name>
    <name evidence="7" type="ORF">GCM10008960_05990</name>
</gene>
<feature type="region of interest" description="Disordered" evidence="5">
    <location>
        <begin position="1"/>
        <end position="27"/>
    </location>
</feature>
<evidence type="ECO:0000313" key="7">
    <source>
        <dbReference type="EMBL" id="GGR81803.1"/>
    </source>
</evidence>
<evidence type="ECO:0000256" key="1">
    <source>
        <dbReference type="ARBA" id="ARBA00004141"/>
    </source>
</evidence>
<feature type="transmembrane region" description="Helical" evidence="6">
    <location>
        <begin position="42"/>
        <end position="60"/>
    </location>
</feature>
<dbReference type="InterPro" id="IPR044878">
    <property type="entry name" value="UbiA_sf"/>
</dbReference>
<keyword evidence="8" id="KW-1185">Reference proteome</keyword>
<proteinExistence type="predicted"/>
<feature type="transmembrane region" description="Helical" evidence="6">
    <location>
        <begin position="167"/>
        <end position="186"/>
    </location>
</feature>
<dbReference type="PANTHER" id="PTHR42723">
    <property type="entry name" value="CHLOROPHYLL SYNTHASE"/>
    <property type="match status" value="1"/>
</dbReference>
<keyword evidence="3 6" id="KW-1133">Transmembrane helix</keyword>
<evidence type="ECO:0000256" key="5">
    <source>
        <dbReference type="SAM" id="MobiDB-lite"/>
    </source>
</evidence>
<evidence type="ECO:0000256" key="6">
    <source>
        <dbReference type="SAM" id="Phobius"/>
    </source>
</evidence>
<feature type="transmembrane region" description="Helical" evidence="6">
    <location>
        <begin position="256"/>
        <end position="274"/>
    </location>
</feature>
<dbReference type="CDD" id="cd13966">
    <property type="entry name" value="PT_UbiA_4"/>
    <property type="match status" value="1"/>
</dbReference>
<comment type="caution">
    <text evidence="7">The sequence shown here is derived from an EMBL/GenBank/DDBJ whole genome shotgun (WGS) entry which is preliminary data.</text>
</comment>
<organism evidence="7 8">
    <name type="scientific">Deinococcus sedimenti</name>
    <dbReference type="NCBI Taxonomy" id="1867090"/>
    <lineage>
        <taxon>Bacteria</taxon>
        <taxon>Thermotogati</taxon>
        <taxon>Deinococcota</taxon>
        <taxon>Deinococci</taxon>
        <taxon>Deinococcales</taxon>
        <taxon>Deinococcaceae</taxon>
        <taxon>Deinococcus</taxon>
    </lineage>
</organism>
<evidence type="ECO:0000313" key="8">
    <source>
        <dbReference type="Proteomes" id="UP000644548"/>
    </source>
</evidence>
<protein>
    <submittedName>
        <fullName evidence="7">Prenyltransferase</fullName>
    </submittedName>
</protein>
<feature type="compositionally biased region" description="Basic and acidic residues" evidence="5">
    <location>
        <begin position="1"/>
        <end position="15"/>
    </location>
</feature>
<reference evidence="8" key="1">
    <citation type="journal article" date="2019" name="Int. J. Syst. Evol. Microbiol.">
        <title>The Global Catalogue of Microorganisms (GCM) 10K type strain sequencing project: providing services to taxonomists for standard genome sequencing and annotation.</title>
        <authorList>
            <consortium name="The Broad Institute Genomics Platform"/>
            <consortium name="The Broad Institute Genome Sequencing Center for Infectious Disease"/>
            <person name="Wu L."/>
            <person name="Ma J."/>
        </authorList>
    </citation>
    <scope>NUCLEOTIDE SEQUENCE [LARGE SCALE GENOMIC DNA]</scope>
    <source>
        <strain evidence="8">JCM 31405</strain>
    </source>
</reference>
<evidence type="ECO:0000256" key="4">
    <source>
        <dbReference type="ARBA" id="ARBA00023136"/>
    </source>
</evidence>
<keyword evidence="2 6" id="KW-0812">Transmembrane</keyword>
<accession>A0ABQ2RYU1</accession>
<evidence type="ECO:0000256" key="3">
    <source>
        <dbReference type="ARBA" id="ARBA00022989"/>
    </source>
</evidence>
<dbReference type="NCBIfam" id="NF010119">
    <property type="entry name" value="PRK13595.1"/>
    <property type="match status" value="1"/>
</dbReference>
<dbReference type="InterPro" id="IPR050475">
    <property type="entry name" value="Prenyltransferase_related"/>
</dbReference>
<feature type="compositionally biased region" description="Low complexity" evidence="5">
    <location>
        <begin position="16"/>
        <end position="27"/>
    </location>
</feature>
<name>A0ABQ2RYU1_9DEIO</name>
<feature type="transmembrane region" description="Helical" evidence="6">
    <location>
        <begin position="286"/>
        <end position="308"/>
    </location>
</feature>
<feature type="transmembrane region" description="Helical" evidence="6">
    <location>
        <begin position="230"/>
        <end position="250"/>
    </location>
</feature>
<dbReference type="PANTHER" id="PTHR42723:SF1">
    <property type="entry name" value="CHLOROPHYLL SYNTHASE, CHLOROPLASTIC"/>
    <property type="match status" value="1"/>
</dbReference>
<sequence>MRAARYADRVARMTDHAAPTDTPTAAPNARLPLGRALVVSRPALWVNTVGTLVTGVWLTGRLFTLDAGVLALLAYLTLPFNLLIYGLNDLWDQEEDARSSRKGGWQGARLQAQEAAPLLRATLWWNLPALAALSVLLPAPATLLLLASALLFAAYSLPPLRLKARPFLDGLSNVAYALPLALPALALGSPVPWWPLLALMSYSVGKHAFDAAQDIPADRAAGTRTVATTLGARGTAAYALTWFFLASALLLPASKLTALALLLTCGSMALRLLLHPTPEQAARLYPLSIVTPWIVGAVAGVQLVYLLARGQWTGF</sequence>